<keyword evidence="2" id="KW-0472">Membrane</keyword>
<evidence type="ECO:0000313" key="4">
    <source>
        <dbReference type="Proteomes" id="UP000693970"/>
    </source>
</evidence>
<feature type="region of interest" description="Disordered" evidence="1">
    <location>
        <begin position="266"/>
        <end position="288"/>
    </location>
</feature>
<evidence type="ECO:0000256" key="2">
    <source>
        <dbReference type="SAM" id="Phobius"/>
    </source>
</evidence>
<dbReference type="Proteomes" id="UP000693970">
    <property type="component" value="Unassembled WGS sequence"/>
</dbReference>
<keyword evidence="4" id="KW-1185">Reference proteome</keyword>
<comment type="caution">
    <text evidence="3">The sequence shown here is derived from an EMBL/GenBank/DDBJ whole genome shotgun (WGS) entry which is preliminary data.</text>
</comment>
<evidence type="ECO:0000256" key="1">
    <source>
        <dbReference type="SAM" id="MobiDB-lite"/>
    </source>
</evidence>
<proteinExistence type="predicted"/>
<organism evidence="3 4">
    <name type="scientific">Nitzschia inconspicua</name>
    <dbReference type="NCBI Taxonomy" id="303405"/>
    <lineage>
        <taxon>Eukaryota</taxon>
        <taxon>Sar</taxon>
        <taxon>Stramenopiles</taxon>
        <taxon>Ochrophyta</taxon>
        <taxon>Bacillariophyta</taxon>
        <taxon>Bacillariophyceae</taxon>
        <taxon>Bacillariophycidae</taxon>
        <taxon>Bacillariales</taxon>
        <taxon>Bacillariaceae</taxon>
        <taxon>Nitzschia</taxon>
    </lineage>
</organism>
<sequence length="647" mass="70968">MRSLSFKSCSTALPVAVVCPVHVAVTLSLWFTPTPSTAFVTSWMVIGPPSLPRRNPLGGMIFPPSTTRRSPSFRLFQDYKDDDNGGTEDEDNFFYDDFDFVIGEGNDQNSKDSLVPTTPLAINTFADGSKILQDRMTQLAETEQAAQQQIADNWKEGYWNVWGCSLDPFVIIEGNEESEEHTAKTVVTCLRLASTVENEEEEATVLVVGRSDGSLVWLKMDTSISPSLSSYDTAKMTQGRSTVTYFENKLTAKATQDGGMTVGAELQRSGSSFNDSQDEESSSSPPFDILAQLTTGSKDSIIDMLVLPDSDMLWTITQNTPHLIQTWRLLCNKDTGFLLPASKTLTSKNLNVIHSSPIVSMKQIPGHNNLVLSISEDGQAVVWVVDTSSECVSVRFEGNLFDGLGDGEAFYSGDVVLSMDVDEEFLFVGARSGGIFVYSLSSILHEMQDSTRGPLLVKQFVGFSNRHPGVSALCIAAPGTLVQKDDQGRINAGRPPTKTLIAGNVLGELKQWELIPTRDGNGLEYWPRMASQKLPGKAHVFDTNESTMSAHARSMAIRQVLVIQNVILAATDCDLRFWDPATGKSLYDMQGLDFAAGCVVTHPSLVVAKDSVLVTNGMDQYVCVHDFSMERITSENEHDMIQKDDHE</sequence>
<dbReference type="OrthoDB" id="496at2759"/>
<evidence type="ECO:0000313" key="3">
    <source>
        <dbReference type="EMBL" id="KAG7347739.1"/>
    </source>
</evidence>
<gene>
    <name evidence="3" type="ORF">IV203_016444</name>
</gene>
<reference evidence="3" key="2">
    <citation type="submission" date="2021-04" db="EMBL/GenBank/DDBJ databases">
        <authorList>
            <person name="Podell S."/>
        </authorList>
    </citation>
    <scope>NUCLEOTIDE SEQUENCE</scope>
    <source>
        <strain evidence="3">Hildebrandi</strain>
    </source>
</reference>
<reference evidence="3" key="1">
    <citation type="journal article" date="2021" name="Sci. Rep.">
        <title>Diploid genomic architecture of Nitzschia inconspicua, an elite biomass production diatom.</title>
        <authorList>
            <person name="Oliver A."/>
            <person name="Podell S."/>
            <person name="Pinowska A."/>
            <person name="Traller J.C."/>
            <person name="Smith S.R."/>
            <person name="McClure R."/>
            <person name="Beliaev A."/>
            <person name="Bohutskyi P."/>
            <person name="Hill E.A."/>
            <person name="Rabines A."/>
            <person name="Zheng H."/>
            <person name="Allen L.Z."/>
            <person name="Kuo A."/>
            <person name="Grigoriev I.V."/>
            <person name="Allen A.E."/>
            <person name="Hazlebeck D."/>
            <person name="Allen E.E."/>
        </authorList>
    </citation>
    <scope>NUCLEOTIDE SEQUENCE</scope>
    <source>
        <strain evidence="3">Hildebrandi</strain>
    </source>
</reference>
<protein>
    <submittedName>
        <fullName evidence="3">Uncharacterized protein</fullName>
    </submittedName>
</protein>
<keyword evidence="2" id="KW-0812">Transmembrane</keyword>
<keyword evidence="2" id="KW-1133">Transmembrane helix</keyword>
<feature type="transmembrane region" description="Helical" evidence="2">
    <location>
        <begin position="12"/>
        <end position="31"/>
    </location>
</feature>
<dbReference type="EMBL" id="JAGRRH010000020">
    <property type="protein sequence ID" value="KAG7347739.1"/>
    <property type="molecule type" value="Genomic_DNA"/>
</dbReference>
<accession>A0A9K3KR74</accession>
<dbReference type="AlphaFoldDB" id="A0A9K3KR74"/>
<name>A0A9K3KR74_9STRA</name>